<dbReference type="EnsemblMetazoa" id="ASIC020219-RA">
    <property type="protein sequence ID" value="ASIC020219-PA"/>
    <property type="gene ID" value="ASIC020219"/>
</dbReference>
<dbReference type="GO" id="GO:0005886">
    <property type="term" value="C:plasma membrane"/>
    <property type="evidence" value="ECO:0007669"/>
    <property type="project" value="UniProtKB-SubCell"/>
</dbReference>
<dbReference type="OMA" id="LTYWTYE"/>
<evidence type="ECO:0000313" key="9">
    <source>
        <dbReference type="EMBL" id="KFB52018.1"/>
    </source>
</evidence>
<evidence type="ECO:0000313" key="10">
    <source>
        <dbReference type="EnsemblMetazoa" id="ASIC020219-PA"/>
    </source>
</evidence>
<dbReference type="EMBL" id="ATLV01024964">
    <property type="status" value="NOT_ANNOTATED_CDS"/>
    <property type="molecule type" value="Genomic_DNA"/>
</dbReference>
<name>A0A084WP74_ANOSI</name>
<comment type="subcellular location">
    <subcellularLocation>
        <location evidence="1">Cell membrane</location>
        <topology evidence="1">Multi-pass membrane protein</topology>
    </subcellularLocation>
</comment>
<dbReference type="InterPro" id="IPR052192">
    <property type="entry name" value="Insect_Ionotropic_Sensory_Rcpt"/>
</dbReference>
<sequence>MPDILNVPVQNSQSLGQNIQIMKNPWLLVGPCVVLLVSASDNKPETNITFPLLTPPNYDVRPLLRTFVELQNQWCPSQRYKQIYVLNYNLDQQSEDILTALLKLNEPPKVLSNKRSDVTYWTYESHRCAIMMVLGNERLKKSQLIYYGSRFFIFHPKLAQNTFMEDLFRGDSLIFDKAYHIVYGKVASEFAILQRNYFSNQTISIDPLDSRIPNVLRDLHGRKLRVWLLEGSPEITSFDTYLGETIANHRNASFEVVKAVSVNTDYGVMHMGVPLLGTHHIRALGSTFMVALVPRSKPKSVISVLVDPFDYYTWIGMLVMIATMMLLLSRFGHTLRRLHPIEVGIELIMCILGGPSREYGGWFENQLITTFCLLSIVLVSSYQSLIISYLSVVRYFPDINTAQDIRNRCRFPYDTPLLSYLQLKSDYDIDLKNGIRRDKNLCYLFSTRDNKHITRLLLQHARHHHENHITSKIPANAAFQHNLRIADATFYQFNLLYYFYHKSIIRELFPFFINAFFEAGLFDQYYKNKSFSSIGYQQELFINQSFTVADLSIVWYLFLAGAALSFGCFLLEMTVRHFPAQRLWAIVRARFRGLGKRLFGWKN</sequence>
<dbReference type="OrthoDB" id="7730535at2759"/>
<evidence type="ECO:0000256" key="5">
    <source>
        <dbReference type="ARBA" id="ARBA00023136"/>
    </source>
</evidence>
<reference evidence="9 11" key="1">
    <citation type="journal article" date="2014" name="BMC Genomics">
        <title>Genome sequence of Anopheles sinensis provides insight into genetics basis of mosquito competence for malaria parasites.</title>
        <authorList>
            <person name="Zhou D."/>
            <person name="Zhang D."/>
            <person name="Ding G."/>
            <person name="Shi L."/>
            <person name="Hou Q."/>
            <person name="Ye Y."/>
            <person name="Xu Y."/>
            <person name="Zhou H."/>
            <person name="Xiong C."/>
            <person name="Li S."/>
            <person name="Yu J."/>
            <person name="Hong S."/>
            <person name="Yu X."/>
            <person name="Zou P."/>
            <person name="Chen C."/>
            <person name="Chang X."/>
            <person name="Wang W."/>
            <person name="Lv Y."/>
            <person name="Sun Y."/>
            <person name="Ma L."/>
            <person name="Shen B."/>
            <person name="Zhu C."/>
        </authorList>
    </citation>
    <scope>NUCLEOTIDE SEQUENCE [LARGE SCALE GENOMIC DNA]</scope>
</reference>
<evidence type="ECO:0000256" key="4">
    <source>
        <dbReference type="ARBA" id="ARBA00022989"/>
    </source>
</evidence>
<accession>A0A084WP74</accession>
<dbReference type="Proteomes" id="UP000030765">
    <property type="component" value="Unassembled WGS sequence"/>
</dbReference>
<evidence type="ECO:0000256" key="3">
    <source>
        <dbReference type="ARBA" id="ARBA00022692"/>
    </source>
</evidence>
<evidence type="ECO:0000256" key="7">
    <source>
        <dbReference type="ARBA" id="ARBA00023180"/>
    </source>
</evidence>
<proteinExistence type="predicted"/>
<keyword evidence="5 8" id="KW-0472">Membrane</keyword>
<keyword evidence="6" id="KW-0675">Receptor</keyword>
<organism evidence="9">
    <name type="scientific">Anopheles sinensis</name>
    <name type="common">Mosquito</name>
    <dbReference type="NCBI Taxonomy" id="74873"/>
    <lineage>
        <taxon>Eukaryota</taxon>
        <taxon>Metazoa</taxon>
        <taxon>Ecdysozoa</taxon>
        <taxon>Arthropoda</taxon>
        <taxon>Hexapoda</taxon>
        <taxon>Insecta</taxon>
        <taxon>Pterygota</taxon>
        <taxon>Neoptera</taxon>
        <taxon>Endopterygota</taxon>
        <taxon>Diptera</taxon>
        <taxon>Nematocera</taxon>
        <taxon>Culicoidea</taxon>
        <taxon>Culicidae</taxon>
        <taxon>Anophelinae</taxon>
        <taxon>Anopheles</taxon>
    </lineage>
</organism>
<evidence type="ECO:0000313" key="11">
    <source>
        <dbReference type="Proteomes" id="UP000030765"/>
    </source>
</evidence>
<dbReference type="VEuPathDB" id="VectorBase:ASIS018615"/>
<keyword evidence="2" id="KW-1003">Cell membrane</keyword>
<dbReference type="VEuPathDB" id="VectorBase:ASIC020219"/>
<keyword evidence="11" id="KW-1185">Reference proteome</keyword>
<dbReference type="VEuPathDB" id="VectorBase:ASIS019670"/>
<dbReference type="PANTHER" id="PTHR42643:SF30">
    <property type="entry name" value="IONOTROPIC RECEPTOR 40A-RELATED"/>
    <property type="match status" value="1"/>
</dbReference>
<keyword evidence="3 8" id="KW-0812">Transmembrane</keyword>
<evidence type="ECO:0000256" key="1">
    <source>
        <dbReference type="ARBA" id="ARBA00004651"/>
    </source>
</evidence>
<keyword evidence="7" id="KW-0325">Glycoprotein</keyword>
<reference evidence="10" key="2">
    <citation type="submission" date="2020-05" db="UniProtKB">
        <authorList>
            <consortium name="EnsemblMetazoa"/>
        </authorList>
    </citation>
    <scope>IDENTIFICATION</scope>
</reference>
<dbReference type="AlphaFoldDB" id="A0A084WP74"/>
<dbReference type="PANTHER" id="PTHR42643">
    <property type="entry name" value="IONOTROPIC RECEPTOR 20A-RELATED"/>
    <property type="match status" value="1"/>
</dbReference>
<evidence type="ECO:0000256" key="6">
    <source>
        <dbReference type="ARBA" id="ARBA00023170"/>
    </source>
</evidence>
<feature type="transmembrane region" description="Helical" evidence="8">
    <location>
        <begin position="311"/>
        <end position="328"/>
    </location>
</feature>
<evidence type="ECO:0000256" key="8">
    <source>
        <dbReference type="SAM" id="Phobius"/>
    </source>
</evidence>
<gene>
    <name evidence="9" type="ORF">ZHAS_00020219</name>
</gene>
<feature type="transmembrane region" description="Helical" evidence="8">
    <location>
        <begin position="553"/>
        <end position="573"/>
    </location>
</feature>
<evidence type="ECO:0000256" key="2">
    <source>
        <dbReference type="ARBA" id="ARBA00022475"/>
    </source>
</evidence>
<dbReference type="EMBL" id="KE525366">
    <property type="protein sequence ID" value="KFB52018.1"/>
    <property type="molecule type" value="Genomic_DNA"/>
</dbReference>
<keyword evidence="4 8" id="KW-1133">Transmembrane helix</keyword>
<protein>
    <submittedName>
        <fullName evidence="9">AGAP013242-PA-like protein</fullName>
    </submittedName>
</protein>